<evidence type="ECO:0000259" key="4">
    <source>
        <dbReference type="Pfam" id="PF13229"/>
    </source>
</evidence>
<protein>
    <recommendedName>
        <fullName evidence="4">Right handed beta helix domain-containing protein</fullName>
    </recommendedName>
</protein>
<keyword evidence="6" id="KW-1185">Reference proteome</keyword>
<dbReference type="InterPro" id="IPR039448">
    <property type="entry name" value="Beta_helix"/>
</dbReference>
<evidence type="ECO:0000256" key="1">
    <source>
        <dbReference type="ARBA" id="ARBA00004906"/>
    </source>
</evidence>
<evidence type="ECO:0000313" key="6">
    <source>
        <dbReference type="Proteomes" id="UP000216024"/>
    </source>
</evidence>
<dbReference type="PANTHER" id="PTHR22990:SF15">
    <property type="entry name" value="F-BOX ONLY PROTEIN 10"/>
    <property type="match status" value="1"/>
</dbReference>
<comment type="pathway">
    <text evidence="1">Protein modification; protein ubiquitination.</text>
</comment>
<dbReference type="Gene3D" id="2.160.20.10">
    <property type="entry name" value="Single-stranded right-handed beta-helix, Pectin lyase-like"/>
    <property type="match status" value="2"/>
</dbReference>
<evidence type="ECO:0000313" key="5">
    <source>
        <dbReference type="EMBL" id="PAB59502.1"/>
    </source>
</evidence>
<organism evidence="5 6">
    <name type="scientific">Anaeromicrobium sediminis</name>
    <dbReference type="NCBI Taxonomy" id="1478221"/>
    <lineage>
        <taxon>Bacteria</taxon>
        <taxon>Bacillati</taxon>
        <taxon>Bacillota</taxon>
        <taxon>Clostridia</taxon>
        <taxon>Peptostreptococcales</taxon>
        <taxon>Thermotaleaceae</taxon>
        <taxon>Anaeromicrobium</taxon>
    </lineage>
</organism>
<keyword evidence="2" id="KW-0677">Repeat</keyword>
<proteinExistence type="predicted"/>
<dbReference type="Proteomes" id="UP000216024">
    <property type="component" value="Unassembled WGS sequence"/>
</dbReference>
<feature type="domain" description="Right handed beta helix" evidence="4">
    <location>
        <begin position="90"/>
        <end position="238"/>
    </location>
</feature>
<gene>
    <name evidence="5" type="ORF">CCE28_09815</name>
</gene>
<dbReference type="InterPro" id="IPR012334">
    <property type="entry name" value="Pectin_lyas_fold"/>
</dbReference>
<dbReference type="SUPFAM" id="SSF51126">
    <property type="entry name" value="Pectin lyase-like"/>
    <property type="match status" value="1"/>
</dbReference>
<evidence type="ECO:0000256" key="3">
    <source>
        <dbReference type="ARBA" id="ARBA00022786"/>
    </source>
</evidence>
<evidence type="ECO:0000256" key="2">
    <source>
        <dbReference type="ARBA" id="ARBA00022737"/>
    </source>
</evidence>
<comment type="caution">
    <text evidence="5">The sequence shown here is derived from an EMBL/GenBank/DDBJ whole genome shotgun (WGS) entry which is preliminary data.</text>
</comment>
<keyword evidence="3" id="KW-0833">Ubl conjugation pathway</keyword>
<dbReference type="AlphaFoldDB" id="A0A267MJA6"/>
<dbReference type="EMBL" id="NIBG01000007">
    <property type="protein sequence ID" value="PAB59502.1"/>
    <property type="molecule type" value="Genomic_DNA"/>
</dbReference>
<sequence length="368" mass="39892">MAIFNVPGNFLTIQAAVNSVSDGDIIIVENDTYNEEVTIPSVRDDIRIVANGKNVILDAPVPGSGVAFDIAGGANRIEIKGFKIQNYAVGIELSSDANRIICNKITNVDVGIMIDGGDRNLIWKNTVKDATTGIFIDSNDNWIIENIVHGNDTGMDLDGADGILILGNKIFDNNIVGITMDSSSSECALLNNEIKDNDGDGLELFPDNCIVSRNKIKRNDGNGIDTGTGSDDNLIQENIIEKNTENGIAIVSGAIRNDIIRNCINFNGEDGINIDGNNNNLVQNKVCSNTMLDIDNNGTNNDFFDNECKNSDPPSICTSINCNPCICEFFDCKCPPCKCSPCANCPFKGRYCKDCPYKSSYNKCCDDH</sequence>
<reference evidence="5 6" key="1">
    <citation type="submission" date="2017-06" db="EMBL/GenBank/DDBJ databases">
        <title>Draft genome sequence of anaerobic fermentative bacterium Anaeromicrobium sediminis DY2726D isolated from West Pacific Ocean sediments.</title>
        <authorList>
            <person name="Zeng X."/>
        </authorList>
    </citation>
    <scope>NUCLEOTIDE SEQUENCE [LARGE SCALE GENOMIC DNA]</scope>
    <source>
        <strain evidence="5 6">DY2726D</strain>
    </source>
</reference>
<dbReference type="InterPro" id="IPR011050">
    <property type="entry name" value="Pectin_lyase_fold/virulence"/>
</dbReference>
<dbReference type="InterPro" id="IPR006626">
    <property type="entry name" value="PbH1"/>
</dbReference>
<dbReference type="Pfam" id="PF13229">
    <property type="entry name" value="Beta_helix"/>
    <property type="match status" value="1"/>
</dbReference>
<dbReference type="SMART" id="SM00710">
    <property type="entry name" value="PbH1"/>
    <property type="match status" value="8"/>
</dbReference>
<name>A0A267MJA6_9FIRM</name>
<dbReference type="NCBIfam" id="TIGR03804">
    <property type="entry name" value="para_beta_helix"/>
    <property type="match status" value="1"/>
</dbReference>
<accession>A0A267MJA6</accession>
<dbReference type="PANTHER" id="PTHR22990">
    <property type="entry name" value="F-BOX ONLY PROTEIN"/>
    <property type="match status" value="1"/>
</dbReference>
<dbReference type="OrthoDB" id="159063at2"/>
<dbReference type="InterPro" id="IPR051550">
    <property type="entry name" value="SCF-Subunits/Alg-Epimerases"/>
</dbReference>
<dbReference type="InterPro" id="IPR022441">
    <property type="entry name" value="Para_beta_helix_rpt-2"/>
</dbReference>
<dbReference type="RefSeq" id="WP_095133436.1">
    <property type="nucleotide sequence ID" value="NZ_NIBG01000007.1"/>
</dbReference>